<accession>A0A5J4P4M1</accession>
<evidence type="ECO:0000313" key="1">
    <source>
        <dbReference type="EMBL" id="KAA6304235.1"/>
    </source>
</evidence>
<proteinExistence type="predicted"/>
<name>A0A5J4P4M1_9ZZZZ</name>
<dbReference type="GO" id="GO:0016787">
    <property type="term" value="F:hydrolase activity"/>
    <property type="evidence" value="ECO:0007669"/>
    <property type="project" value="UniProtKB-KW"/>
</dbReference>
<protein>
    <submittedName>
        <fullName evidence="1">Putative metallo-hydrolase YycJ</fullName>
        <ecNumber evidence="1">3.-.-.-</ecNumber>
    </submittedName>
</protein>
<keyword evidence="1" id="KW-0378">Hydrolase</keyword>
<dbReference type="AlphaFoldDB" id="A0A5J4P4M1"/>
<comment type="caution">
    <text evidence="1">The sequence shown here is derived from an EMBL/GenBank/DDBJ whole genome shotgun (WGS) entry which is preliminary data.</text>
</comment>
<sequence length="93" mass="10643">SNTDTACFLSENMTDTLRHIWLCHLSKNNNRPELAHKAVEEKLKEKGIILGRDVQLTVLERSIVSDPYEIESSRREFARIMAEGVCLQLALDM</sequence>
<feature type="non-terminal residue" evidence="1">
    <location>
        <position position="1"/>
    </location>
</feature>
<reference evidence="1" key="1">
    <citation type="submission" date="2019-03" db="EMBL/GenBank/DDBJ databases">
        <title>Single cell metagenomics reveals metabolic interactions within the superorganism composed of flagellate Streblomastix strix and complex community of Bacteroidetes bacteria on its surface.</title>
        <authorList>
            <person name="Treitli S.C."/>
            <person name="Kolisko M."/>
            <person name="Husnik F."/>
            <person name="Keeling P."/>
            <person name="Hampl V."/>
        </authorList>
    </citation>
    <scope>NUCLEOTIDE SEQUENCE</scope>
    <source>
        <strain evidence="1">STM</strain>
    </source>
</reference>
<dbReference type="EMBL" id="SNRY01011676">
    <property type="protein sequence ID" value="KAA6304235.1"/>
    <property type="molecule type" value="Genomic_DNA"/>
</dbReference>
<dbReference type="PANTHER" id="PTHR47619:SF1">
    <property type="entry name" value="EXODEOXYRIBONUCLEASE WALJ"/>
    <property type="match status" value="1"/>
</dbReference>
<organism evidence="1">
    <name type="scientific">termite gut metagenome</name>
    <dbReference type="NCBI Taxonomy" id="433724"/>
    <lineage>
        <taxon>unclassified sequences</taxon>
        <taxon>metagenomes</taxon>
        <taxon>organismal metagenomes</taxon>
    </lineage>
</organism>
<dbReference type="PANTHER" id="PTHR47619">
    <property type="entry name" value="METALLO-HYDROLASE YYCJ-RELATED"/>
    <property type="match status" value="1"/>
</dbReference>
<dbReference type="EC" id="3.-.-.-" evidence="1"/>
<gene>
    <name evidence="1" type="ORF">EZS27_044119</name>
</gene>
<dbReference type="InterPro" id="IPR052533">
    <property type="entry name" value="WalJ/YycJ-like"/>
</dbReference>